<evidence type="ECO:0000256" key="1">
    <source>
        <dbReference type="SAM" id="MobiDB-lite"/>
    </source>
</evidence>
<feature type="domain" description="Protein kinase" evidence="2">
    <location>
        <begin position="1"/>
        <end position="321"/>
    </location>
</feature>
<reference evidence="4" key="1">
    <citation type="journal article" date="2018" name="Nat. Microbiol.">
        <title>Leveraging single-cell genomics to expand the fungal tree of life.</title>
        <authorList>
            <person name="Ahrendt S.R."/>
            <person name="Quandt C.A."/>
            <person name="Ciobanu D."/>
            <person name="Clum A."/>
            <person name="Salamov A."/>
            <person name="Andreopoulos B."/>
            <person name="Cheng J.F."/>
            <person name="Woyke T."/>
            <person name="Pelin A."/>
            <person name="Henrissat B."/>
            <person name="Reynolds N.K."/>
            <person name="Benny G.L."/>
            <person name="Smith M.E."/>
            <person name="James T.Y."/>
            <person name="Grigoriev I.V."/>
        </authorList>
    </citation>
    <scope>NUCLEOTIDE SEQUENCE [LARGE SCALE GENOMIC DNA]</scope>
    <source>
        <strain evidence="4">RSA 1356</strain>
    </source>
</reference>
<sequence length="321" mass="36378">MRTATVIYDSADGLLKCTPHVNQHDNEVNALTLLGDMFKTSKIRAVPTVLTTFKTNDGYHCLVTEVFKGYSLREYMSLLPERLRDVVAPRFSHFLAEAIYSVHTSGITYGNITPDTIYIQPKENFGEFRMILTSFEGSQALSDPSNGWEWPPKPELPRPSIVKPRGYCPPEDYTKSKVDQRMRDSWMLGATVYFMTNGHSPYGFAYSESQKAMIPVPEEELQKTMEQVMHTGKNSCRPMKTKNAALIKGTMQLMEPQALGRSKVGAFARDSASTLASLTRKKVFETLWNYLKSKMPIVGTPSWQVEPPEHVEDTTTRYKRP</sequence>
<dbReference type="GO" id="GO:0004672">
    <property type="term" value="F:protein kinase activity"/>
    <property type="evidence" value="ECO:0007669"/>
    <property type="project" value="InterPro"/>
</dbReference>
<keyword evidence="3" id="KW-0808">Transferase</keyword>
<dbReference type="SUPFAM" id="SSF56112">
    <property type="entry name" value="Protein kinase-like (PK-like)"/>
    <property type="match status" value="1"/>
</dbReference>
<proteinExistence type="predicted"/>
<dbReference type="InterPro" id="IPR011009">
    <property type="entry name" value="Kinase-like_dom_sf"/>
</dbReference>
<dbReference type="EMBL" id="KZ992860">
    <property type="protein sequence ID" value="RKP06557.1"/>
    <property type="molecule type" value="Genomic_DNA"/>
</dbReference>
<name>A0A4P9XL40_9FUNG</name>
<accession>A0A4P9XL40</accession>
<keyword evidence="4" id="KW-1185">Reference proteome</keyword>
<evidence type="ECO:0000259" key="2">
    <source>
        <dbReference type="PROSITE" id="PS50011"/>
    </source>
</evidence>
<keyword evidence="3" id="KW-0418">Kinase</keyword>
<feature type="compositionally biased region" description="Basic and acidic residues" evidence="1">
    <location>
        <begin position="307"/>
        <end position="321"/>
    </location>
</feature>
<organism evidence="3 4">
    <name type="scientific">Thamnocephalis sphaerospora</name>
    <dbReference type="NCBI Taxonomy" id="78915"/>
    <lineage>
        <taxon>Eukaryota</taxon>
        <taxon>Fungi</taxon>
        <taxon>Fungi incertae sedis</taxon>
        <taxon>Zoopagomycota</taxon>
        <taxon>Zoopagomycotina</taxon>
        <taxon>Zoopagomycetes</taxon>
        <taxon>Zoopagales</taxon>
        <taxon>Sigmoideomycetaceae</taxon>
        <taxon>Thamnocephalis</taxon>
    </lineage>
</organism>
<feature type="region of interest" description="Disordered" evidence="1">
    <location>
        <begin position="301"/>
        <end position="321"/>
    </location>
</feature>
<dbReference type="PROSITE" id="PS50011">
    <property type="entry name" value="PROTEIN_KINASE_DOM"/>
    <property type="match status" value="1"/>
</dbReference>
<gene>
    <name evidence="3" type="ORF">THASP1DRAFT_31633</name>
</gene>
<evidence type="ECO:0000313" key="4">
    <source>
        <dbReference type="Proteomes" id="UP000271241"/>
    </source>
</evidence>
<dbReference type="OrthoDB" id="4062651at2759"/>
<feature type="region of interest" description="Disordered" evidence="1">
    <location>
        <begin position="143"/>
        <end position="165"/>
    </location>
</feature>
<dbReference type="GO" id="GO:0005524">
    <property type="term" value="F:ATP binding"/>
    <property type="evidence" value="ECO:0007669"/>
    <property type="project" value="InterPro"/>
</dbReference>
<dbReference type="InterPro" id="IPR000719">
    <property type="entry name" value="Prot_kinase_dom"/>
</dbReference>
<dbReference type="AlphaFoldDB" id="A0A4P9XL40"/>
<dbReference type="Gene3D" id="1.10.510.10">
    <property type="entry name" value="Transferase(Phosphotransferase) domain 1"/>
    <property type="match status" value="1"/>
</dbReference>
<protein>
    <submittedName>
        <fullName evidence="3">Kinase-like domain-containing protein</fullName>
    </submittedName>
</protein>
<dbReference type="Proteomes" id="UP000271241">
    <property type="component" value="Unassembled WGS sequence"/>
</dbReference>
<evidence type="ECO:0000313" key="3">
    <source>
        <dbReference type="EMBL" id="RKP06557.1"/>
    </source>
</evidence>